<name>A0ABQ9W0R8_SAGOE</name>
<accession>A0ABQ9W0R8</accession>
<evidence type="ECO:0000256" key="1">
    <source>
        <dbReference type="SAM" id="MobiDB-lite"/>
    </source>
</evidence>
<evidence type="ECO:0000313" key="3">
    <source>
        <dbReference type="Proteomes" id="UP001266305"/>
    </source>
</evidence>
<dbReference type="EMBL" id="JASSZA010000003">
    <property type="protein sequence ID" value="KAK2114951.1"/>
    <property type="molecule type" value="Genomic_DNA"/>
</dbReference>
<evidence type="ECO:0000313" key="2">
    <source>
        <dbReference type="EMBL" id="KAK2114951.1"/>
    </source>
</evidence>
<organism evidence="2 3">
    <name type="scientific">Saguinus oedipus</name>
    <name type="common">Cotton-top tamarin</name>
    <name type="synonym">Oedipomidas oedipus</name>
    <dbReference type="NCBI Taxonomy" id="9490"/>
    <lineage>
        <taxon>Eukaryota</taxon>
        <taxon>Metazoa</taxon>
        <taxon>Chordata</taxon>
        <taxon>Craniata</taxon>
        <taxon>Vertebrata</taxon>
        <taxon>Euteleostomi</taxon>
        <taxon>Mammalia</taxon>
        <taxon>Eutheria</taxon>
        <taxon>Euarchontoglires</taxon>
        <taxon>Primates</taxon>
        <taxon>Haplorrhini</taxon>
        <taxon>Platyrrhini</taxon>
        <taxon>Cebidae</taxon>
        <taxon>Callitrichinae</taxon>
        <taxon>Saguinus</taxon>
    </lineage>
</organism>
<feature type="region of interest" description="Disordered" evidence="1">
    <location>
        <begin position="72"/>
        <end position="127"/>
    </location>
</feature>
<feature type="region of interest" description="Disordered" evidence="1">
    <location>
        <begin position="1"/>
        <end position="20"/>
    </location>
</feature>
<sequence length="207" mass="22694">MLSHRGGAGVRVQGGRGGVHRCVRHFPSSPERRQAKGRAAQSTELAAAIVGPRRTSSFQALRSLARGSCQSSGRVANEQKYSPWQLRVGNRGADASQKVPGGRPGSGVSASRGAGPSRDNYNSRNARRRYLTERTRIQPLADCMERRVAEEFMFDEFSQLSLFCPTEAHTSFCVFFNADSNLLVSPLSVLVMDSPVPRATHHNQRQV</sequence>
<proteinExistence type="predicted"/>
<comment type="caution">
    <text evidence="2">The sequence shown here is derived from an EMBL/GenBank/DDBJ whole genome shotgun (WGS) entry which is preliminary data.</text>
</comment>
<feature type="compositionally biased region" description="Gly residues" evidence="1">
    <location>
        <begin position="1"/>
        <end position="17"/>
    </location>
</feature>
<reference evidence="2 3" key="1">
    <citation type="submission" date="2023-05" db="EMBL/GenBank/DDBJ databases">
        <title>B98-5 Cell Line De Novo Hybrid Assembly: An Optical Mapping Approach.</title>
        <authorList>
            <person name="Kananen K."/>
            <person name="Auerbach J.A."/>
            <person name="Kautto E."/>
            <person name="Blachly J.S."/>
        </authorList>
    </citation>
    <scope>NUCLEOTIDE SEQUENCE [LARGE SCALE GENOMIC DNA]</scope>
    <source>
        <strain evidence="2">B95-8</strain>
        <tissue evidence="2">Cell line</tissue>
    </source>
</reference>
<keyword evidence="3" id="KW-1185">Reference proteome</keyword>
<feature type="compositionally biased region" description="Polar residues" evidence="1">
    <location>
        <begin position="72"/>
        <end position="82"/>
    </location>
</feature>
<protein>
    <submittedName>
        <fullName evidence="2">Uncharacterized protein</fullName>
    </submittedName>
</protein>
<dbReference type="Proteomes" id="UP001266305">
    <property type="component" value="Unassembled WGS sequence"/>
</dbReference>
<gene>
    <name evidence="2" type="ORF">P7K49_005576</name>
</gene>